<evidence type="ECO:0000313" key="2">
    <source>
        <dbReference type="EMBL" id="CAD9696297.1"/>
    </source>
</evidence>
<accession>A0A7S2SCQ2</accession>
<protein>
    <submittedName>
        <fullName evidence="2">Uncharacterized protein</fullName>
    </submittedName>
</protein>
<keyword evidence="1" id="KW-0175">Coiled coil</keyword>
<evidence type="ECO:0000256" key="1">
    <source>
        <dbReference type="SAM" id="Coils"/>
    </source>
</evidence>
<proteinExistence type="predicted"/>
<feature type="coiled-coil region" evidence="1">
    <location>
        <begin position="18"/>
        <end position="45"/>
    </location>
</feature>
<dbReference type="EMBL" id="HBHK01020173">
    <property type="protein sequence ID" value="CAD9696297.1"/>
    <property type="molecule type" value="Transcribed_RNA"/>
</dbReference>
<dbReference type="AlphaFoldDB" id="A0A7S2SCQ2"/>
<organism evidence="2">
    <name type="scientific">Mucochytrium quahogii</name>
    <dbReference type="NCBI Taxonomy" id="96639"/>
    <lineage>
        <taxon>Eukaryota</taxon>
        <taxon>Sar</taxon>
        <taxon>Stramenopiles</taxon>
        <taxon>Bigyra</taxon>
        <taxon>Labyrinthulomycetes</taxon>
        <taxon>Thraustochytrida</taxon>
        <taxon>Thraustochytriidae</taxon>
        <taxon>Mucochytrium</taxon>
    </lineage>
</organism>
<reference evidence="2" key="1">
    <citation type="submission" date="2021-01" db="EMBL/GenBank/DDBJ databases">
        <authorList>
            <person name="Corre E."/>
            <person name="Pelletier E."/>
            <person name="Niang G."/>
            <person name="Scheremetjew M."/>
            <person name="Finn R."/>
            <person name="Kale V."/>
            <person name="Holt S."/>
            <person name="Cochrane G."/>
            <person name="Meng A."/>
            <person name="Brown T."/>
            <person name="Cohen L."/>
        </authorList>
    </citation>
    <scope>NUCLEOTIDE SEQUENCE</scope>
    <source>
        <strain evidence="2">NY070348D</strain>
    </source>
</reference>
<sequence>MDDALKVHEAIREKFELYRGHRARVSNQQAEIERLYKELENLCLSTKSTTKGVLVVDWKMKFQSLSAKETTFEHFGKRGLSWHGCLLTYFRYKEEIVNNAVVPSAERVNVYLDQILEGDNQQNAGAVAGMVEAALEFFHSELPDLESVILQSDNAACYQNNELLFLLQLINSRSSVSIERYIHTETQDGKGLIDAHFARAMAVS</sequence>
<name>A0A7S2SCQ2_9STRA</name>
<gene>
    <name evidence="2" type="ORF">QSP1433_LOCUS12799</name>
</gene>